<feature type="transmembrane region" description="Helical" evidence="8">
    <location>
        <begin position="55"/>
        <end position="79"/>
    </location>
</feature>
<comment type="subcellular location">
    <subcellularLocation>
        <location evidence="1">Cell membrane</location>
        <topology evidence="1">Multi-pass membrane protein</topology>
    </subcellularLocation>
</comment>
<accession>A0ABS7RKS8</accession>
<feature type="transmembrane region" description="Helical" evidence="8">
    <location>
        <begin position="290"/>
        <end position="323"/>
    </location>
</feature>
<dbReference type="InterPro" id="IPR002549">
    <property type="entry name" value="AI-2E-like"/>
</dbReference>
<reference evidence="9 10" key="1">
    <citation type="submission" date="2021-08" db="EMBL/GenBank/DDBJ databases">
        <title>Nocardioides bacterium WL0053 sp. nov., isolated from the sediment.</title>
        <authorList>
            <person name="Wang L."/>
            <person name="Zhang D."/>
            <person name="Zhang A."/>
        </authorList>
    </citation>
    <scope>NUCLEOTIDE SEQUENCE [LARGE SCALE GENOMIC DNA]</scope>
    <source>
        <strain evidence="9 10">WL0053</strain>
    </source>
</reference>
<feature type="transmembrane region" description="Helical" evidence="8">
    <location>
        <begin position="129"/>
        <end position="158"/>
    </location>
</feature>
<comment type="similarity">
    <text evidence="2">Belongs to the autoinducer-2 exporter (AI-2E) (TC 2.A.86) family.</text>
</comment>
<feature type="transmembrane region" description="Helical" evidence="8">
    <location>
        <begin position="187"/>
        <end position="215"/>
    </location>
</feature>
<dbReference type="EMBL" id="JAIEZQ010000002">
    <property type="protein sequence ID" value="MBY9075664.1"/>
    <property type="molecule type" value="Genomic_DNA"/>
</dbReference>
<keyword evidence="5 8" id="KW-0812">Transmembrane</keyword>
<evidence type="ECO:0000256" key="4">
    <source>
        <dbReference type="ARBA" id="ARBA00022475"/>
    </source>
</evidence>
<gene>
    <name evidence="9" type="ORF">K1X13_12600</name>
</gene>
<evidence type="ECO:0000256" key="8">
    <source>
        <dbReference type="SAM" id="Phobius"/>
    </source>
</evidence>
<keyword evidence="3" id="KW-0813">Transport</keyword>
<evidence type="ECO:0000256" key="5">
    <source>
        <dbReference type="ARBA" id="ARBA00022692"/>
    </source>
</evidence>
<dbReference type="PANTHER" id="PTHR21716:SF53">
    <property type="entry name" value="PERMEASE PERM-RELATED"/>
    <property type="match status" value="1"/>
</dbReference>
<evidence type="ECO:0000256" key="6">
    <source>
        <dbReference type="ARBA" id="ARBA00022989"/>
    </source>
</evidence>
<keyword evidence="4" id="KW-1003">Cell membrane</keyword>
<comment type="caution">
    <text evidence="9">The sequence shown here is derived from an EMBL/GenBank/DDBJ whole genome shotgun (WGS) entry which is preliminary data.</text>
</comment>
<dbReference type="PANTHER" id="PTHR21716">
    <property type="entry name" value="TRANSMEMBRANE PROTEIN"/>
    <property type="match status" value="1"/>
</dbReference>
<feature type="transmembrane region" description="Helical" evidence="8">
    <location>
        <begin position="221"/>
        <end position="246"/>
    </location>
</feature>
<keyword evidence="7 8" id="KW-0472">Membrane</keyword>
<feature type="transmembrane region" description="Helical" evidence="8">
    <location>
        <begin position="258"/>
        <end position="278"/>
    </location>
</feature>
<evidence type="ECO:0000256" key="3">
    <source>
        <dbReference type="ARBA" id="ARBA00022448"/>
    </source>
</evidence>
<evidence type="ECO:0000256" key="7">
    <source>
        <dbReference type="ARBA" id="ARBA00023136"/>
    </source>
</evidence>
<keyword evidence="10" id="KW-1185">Reference proteome</keyword>
<proteinExistence type="inferred from homology"/>
<dbReference type="Pfam" id="PF01594">
    <property type="entry name" value="AI-2E_transport"/>
    <property type="match status" value="1"/>
</dbReference>
<protein>
    <submittedName>
        <fullName evidence="9">AI-2E family transporter</fullName>
    </submittedName>
</protein>
<name>A0ABS7RKS8_9ACTN</name>
<organism evidence="9 10">
    <name type="scientific">Nocardioides jiangsuensis</name>
    <dbReference type="NCBI Taxonomy" id="2866161"/>
    <lineage>
        <taxon>Bacteria</taxon>
        <taxon>Bacillati</taxon>
        <taxon>Actinomycetota</taxon>
        <taxon>Actinomycetes</taxon>
        <taxon>Propionibacteriales</taxon>
        <taxon>Nocardioidaceae</taxon>
        <taxon>Nocardioides</taxon>
    </lineage>
</organism>
<evidence type="ECO:0000313" key="10">
    <source>
        <dbReference type="Proteomes" id="UP000754710"/>
    </source>
</evidence>
<dbReference type="Proteomes" id="UP000754710">
    <property type="component" value="Unassembled WGS sequence"/>
</dbReference>
<evidence type="ECO:0000256" key="2">
    <source>
        <dbReference type="ARBA" id="ARBA00009773"/>
    </source>
</evidence>
<keyword evidence="6 8" id="KW-1133">Transmembrane helix</keyword>
<evidence type="ECO:0000313" key="9">
    <source>
        <dbReference type="EMBL" id="MBY9075664.1"/>
    </source>
</evidence>
<sequence length="334" mass="35549">MGFTGAVGALIAIWLGQQILSITSVLMLLVVAMFLAVGLNPLVELFIRKGVKRPVAVLIVIVGVLLAIAGFVISMVPVISDQVSTISERAPDWFKQLQNNRTVQSLNEQYGILDRAEQTLKDGKWANTVFGGVVGVGLAVLSAIANTFIVIVLMLYFLATLPKIKRFAYRFAPASRRERVTYLGDQILANVGGYVSGAFVVALCAGVSSMIFLIIVGLGEYAVALAVVVALLDVIPMIGATLGAVIVTAIGFATDPKIGLACLVFYVLYQQFENYVIYPRVMARSVDIPGSLIVVAALVGAGLLGVVGALLAIPTAAAIQLIVKEVFLRRQDVR</sequence>
<feature type="transmembrane region" description="Helical" evidence="8">
    <location>
        <begin position="20"/>
        <end position="43"/>
    </location>
</feature>
<evidence type="ECO:0000256" key="1">
    <source>
        <dbReference type="ARBA" id="ARBA00004651"/>
    </source>
</evidence>